<evidence type="ECO:0000313" key="4">
    <source>
        <dbReference type="Proteomes" id="UP000533080"/>
    </source>
</evidence>
<dbReference type="InterPro" id="IPR050923">
    <property type="entry name" value="Cell_Proc_Reg/RNA_Proc"/>
</dbReference>
<feature type="compositionally biased region" description="Low complexity" evidence="1">
    <location>
        <begin position="158"/>
        <end position="167"/>
    </location>
</feature>
<dbReference type="SUPFAM" id="SSF48452">
    <property type="entry name" value="TPR-like"/>
    <property type="match status" value="1"/>
</dbReference>
<dbReference type="InterPro" id="IPR032030">
    <property type="entry name" value="YscD_cytoplasmic_dom"/>
</dbReference>
<gene>
    <name evidence="3" type="ORF">HNV28_01585</name>
</gene>
<dbReference type="InterPro" id="IPR008984">
    <property type="entry name" value="SMAD_FHA_dom_sf"/>
</dbReference>
<dbReference type="SMART" id="SM00240">
    <property type="entry name" value="FHA"/>
    <property type="match status" value="1"/>
</dbReference>
<dbReference type="Proteomes" id="UP000533080">
    <property type="component" value="Unassembled WGS sequence"/>
</dbReference>
<reference evidence="3 4" key="1">
    <citation type="submission" date="2020-05" db="EMBL/GenBank/DDBJ databases">
        <authorList>
            <person name="Whitworth D."/>
        </authorList>
    </citation>
    <scope>NUCLEOTIDE SEQUENCE [LARGE SCALE GENOMIC DNA]</scope>
    <source>
        <strain evidence="3 4">AM005</strain>
    </source>
</reference>
<comment type="caution">
    <text evidence="3">The sequence shown here is derived from an EMBL/GenBank/DDBJ whole genome shotgun (WGS) entry which is preliminary data.</text>
</comment>
<feature type="region of interest" description="Disordered" evidence="1">
    <location>
        <begin position="1"/>
        <end position="39"/>
    </location>
</feature>
<dbReference type="Pfam" id="PF16697">
    <property type="entry name" value="Yop-YscD_cpl"/>
    <property type="match status" value="1"/>
</dbReference>
<evidence type="ECO:0000313" key="3">
    <source>
        <dbReference type="EMBL" id="NOJ77064.1"/>
    </source>
</evidence>
<evidence type="ECO:0000256" key="1">
    <source>
        <dbReference type="SAM" id="MobiDB-lite"/>
    </source>
</evidence>
<evidence type="ECO:0000259" key="2">
    <source>
        <dbReference type="PROSITE" id="PS50006"/>
    </source>
</evidence>
<organism evidence="3 4">
    <name type="scientific">Myxococcus xanthus</name>
    <dbReference type="NCBI Taxonomy" id="34"/>
    <lineage>
        <taxon>Bacteria</taxon>
        <taxon>Pseudomonadati</taxon>
        <taxon>Myxococcota</taxon>
        <taxon>Myxococcia</taxon>
        <taxon>Myxococcales</taxon>
        <taxon>Cystobacterineae</taxon>
        <taxon>Myxococcaceae</taxon>
        <taxon>Myxococcus</taxon>
    </lineage>
</organism>
<name>A0A7Y4IDH0_MYXXA</name>
<dbReference type="Gene3D" id="2.60.200.20">
    <property type="match status" value="1"/>
</dbReference>
<dbReference type="AlphaFoldDB" id="A0A7Y4IDH0"/>
<protein>
    <submittedName>
        <fullName evidence="3">FHA domain-containing protein</fullName>
    </submittedName>
</protein>
<dbReference type="Gene3D" id="1.25.40.10">
    <property type="entry name" value="Tetratricopeptide repeat domain"/>
    <property type="match status" value="1"/>
</dbReference>
<sequence length="582" mass="62260">MIRMSNGSPPARRRPPSGAPSGGTGSRPAVRRTSARPAPAPISAAARLICIAGPKDGEEFALSEEEYVIGRATDNAICIPDTSVSRKHVMVRKSGAGWAVSDLGSGNGTLINGDVINEETPLANGDVITLGDTELRFEDVANSTMMVGAPAPGPRPRPAASGSRGAVPPRPGPRVEGGRVRSARATAATAPTPEELKKKKLIKLGVAGAVVVLFAGLGVVRMNVQKQQAVAAEEARQGKNHRERLGSLFQDAKNLVREGKWVEAKAKLEELQSEAPEYPGVADYLGHAAREIPVQEKLTAAKEALAKKELGKAGTLLASAGESQFLYEQVNSTKRALSEAADTRTREARKLLDENQLDMAKAITEDILVAFPEHRDAKLINEQAAQAIIVRDTPRPVVQGPAPKPWEPAVDRFRDGDMSGAVAILNACMARTPQCKKVLGQVTEFGNLYKRLEDLDARGLSKLMSLDKDITGGRPSKMARNAGTRAATIFYKGATAAKAAGQWSRAMDYSRKALQADPGHAGATNIISELKAKAKDVYLQAYSLKDGSPEEALPKFKDVVAMTPPDDEYHEKAKTWVEKLSR</sequence>
<dbReference type="RefSeq" id="WP_171439604.1">
    <property type="nucleotide sequence ID" value="NZ_JABFNS010000060.1"/>
</dbReference>
<dbReference type="EMBL" id="JABFNT010000004">
    <property type="protein sequence ID" value="NOJ77064.1"/>
    <property type="molecule type" value="Genomic_DNA"/>
</dbReference>
<dbReference type="PANTHER" id="PTHR23308">
    <property type="entry name" value="NUCLEAR INHIBITOR OF PROTEIN PHOSPHATASE-1"/>
    <property type="match status" value="1"/>
</dbReference>
<dbReference type="InterPro" id="IPR000253">
    <property type="entry name" value="FHA_dom"/>
</dbReference>
<feature type="compositionally biased region" description="Low complexity" evidence="1">
    <location>
        <begin position="183"/>
        <end position="192"/>
    </location>
</feature>
<dbReference type="InterPro" id="IPR011990">
    <property type="entry name" value="TPR-like_helical_dom_sf"/>
</dbReference>
<proteinExistence type="predicted"/>
<accession>A0A7Y4IDH0</accession>
<dbReference type="CDD" id="cd00060">
    <property type="entry name" value="FHA"/>
    <property type="match status" value="1"/>
</dbReference>
<feature type="region of interest" description="Disordered" evidence="1">
    <location>
        <begin position="147"/>
        <end position="192"/>
    </location>
</feature>
<dbReference type="SUPFAM" id="SSF49879">
    <property type="entry name" value="SMAD/FHA domain"/>
    <property type="match status" value="1"/>
</dbReference>
<feature type="domain" description="FHA" evidence="2">
    <location>
        <begin position="67"/>
        <end position="116"/>
    </location>
</feature>
<dbReference type="PROSITE" id="PS50006">
    <property type="entry name" value="FHA_DOMAIN"/>
    <property type="match status" value="1"/>
</dbReference>